<feature type="compositionally biased region" description="Polar residues" evidence="1">
    <location>
        <begin position="438"/>
        <end position="448"/>
    </location>
</feature>
<dbReference type="InterPro" id="IPR008271">
    <property type="entry name" value="Ser/Thr_kinase_AS"/>
</dbReference>
<dbReference type="GO" id="GO:0004674">
    <property type="term" value="F:protein serine/threonine kinase activity"/>
    <property type="evidence" value="ECO:0007669"/>
    <property type="project" value="TreeGrafter"/>
</dbReference>
<dbReference type="OrthoDB" id="1711006at2759"/>
<dbReference type="Gene3D" id="3.30.200.20">
    <property type="entry name" value="Phosphorylase Kinase, domain 1"/>
    <property type="match status" value="1"/>
</dbReference>
<dbReference type="Proteomes" id="UP000612055">
    <property type="component" value="Unassembled WGS sequence"/>
</dbReference>
<dbReference type="EMBL" id="JAEHOE010000027">
    <property type="protein sequence ID" value="KAG2495017.1"/>
    <property type="molecule type" value="Genomic_DNA"/>
</dbReference>
<keyword evidence="4" id="KW-1185">Reference proteome</keyword>
<feature type="compositionally biased region" description="Low complexity" evidence="1">
    <location>
        <begin position="399"/>
        <end position="433"/>
    </location>
</feature>
<sequence>MDAASVVECDPFQLTQGISLTTKELGRGSYGGSFRGLPVAVKVMVAPSLDRPALRELLLGPSVSHPNIVQTYTSRCATMSDEYFDFLEGGPRDRADQGLPRLLLDIPLHSGDGFGAPGVLEGDFKSSFLILHKVLVDLKAMTGQVAILIVQEHADKGTLRSAIQGGMFAPREGWSLRVARRALLRTASEMARGMLHLHDVGLVHADLKPANVLLSNSPLDRRGCTAKVTDFGLSHVIPPNENSIRTDSWGSVAYMSPEAFAGSLSRAADVWAFGVILHEMLTGQRPFEGLKAPDAIQIIRNSPTPLTWPPNLPMSSGIVHLGRACLHRDPAQRPTMERVLHVLVGMEQCIRANLLLGPEAVTEILDSHGRDEDVTAIIERAIALARAVEAPPGAGGPAAPGNAAAAAAAAAAGAPVGPLTPSGSAALGLAGPGVRRTGSYSPQEQELA</sequence>
<dbReference type="PANTHER" id="PTHR44329">
    <property type="entry name" value="SERINE/THREONINE-PROTEIN KINASE TNNI3K-RELATED"/>
    <property type="match status" value="1"/>
</dbReference>
<evidence type="ECO:0000313" key="4">
    <source>
        <dbReference type="Proteomes" id="UP000612055"/>
    </source>
</evidence>
<dbReference type="Pfam" id="PF00069">
    <property type="entry name" value="Pkinase"/>
    <property type="match status" value="1"/>
</dbReference>
<dbReference type="SUPFAM" id="SSF56112">
    <property type="entry name" value="Protein kinase-like (PK-like)"/>
    <property type="match status" value="1"/>
</dbReference>
<dbReference type="PROSITE" id="PS00108">
    <property type="entry name" value="PROTEIN_KINASE_ST"/>
    <property type="match status" value="1"/>
</dbReference>
<protein>
    <recommendedName>
        <fullName evidence="2">Protein kinase domain-containing protein</fullName>
    </recommendedName>
</protein>
<evidence type="ECO:0000259" key="2">
    <source>
        <dbReference type="PROSITE" id="PS50011"/>
    </source>
</evidence>
<dbReference type="PROSITE" id="PS50011">
    <property type="entry name" value="PROTEIN_KINASE_DOM"/>
    <property type="match status" value="1"/>
</dbReference>
<accession>A0A835Y1V6</accession>
<dbReference type="PANTHER" id="PTHR44329:SF214">
    <property type="entry name" value="PROTEIN KINASE DOMAIN-CONTAINING PROTEIN"/>
    <property type="match status" value="1"/>
</dbReference>
<dbReference type="SMART" id="SM00220">
    <property type="entry name" value="S_TKc"/>
    <property type="match status" value="1"/>
</dbReference>
<name>A0A835Y1V6_9CHLO</name>
<dbReference type="Gene3D" id="1.10.510.10">
    <property type="entry name" value="Transferase(Phosphotransferase) domain 1"/>
    <property type="match status" value="1"/>
</dbReference>
<dbReference type="InterPro" id="IPR051681">
    <property type="entry name" value="Ser/Thr_Kinases-Pseudokinases"/>
</dbReference>
<evidence type="ECO:0000313" key="3">
    <source>
        <dbReference type="EMBL" id="KAG2495017.1"/>
    </source>
</evidence>
<dbReference type="InterPro" id="IPR000719">
    <property type="entry name" value="Prot_kinase_dom"/>
</dbReference>
<feature type="domain" description="Protein kinase" evidence="2">
    <location>
        <begin position="19"/>
        <end position="344"/>
    </location>
</feature>
<feature type="region of interest" description="Disordered" evidence="1">
    <location>
        <begin position="391"/>
        <end position="448"/>
    </location>
</feature>
<gene>
    <name evidence="3" type="ORF">HYH03_006950</name>
</gene>
<organism evidence="3 4">
    <name type="scientific">Edaphochlamys debaryana</name>
    <dbReference type="NCBI Taxonomy" id="47281"/>
    <lineage>
        <taxon>Eukaryota</taxon>
        <taxon>Viridiplantae</taxon>
        <taxon>Chlorophyta</taxon>
        <taxon>core chlorophytes</taxon>
        <taxon>Chlorophyceae</taxon>
        <taxon>CS clade</taxon>
        <taxon>Chlamydomonadales</taxon>
        <taxon>Chlamydomonadales incertae sedis</taxon>
        <taxon>Edaphochlamys</taxon>
    </lineage>
</organism>
<proteinExistence type="predicted"/>
<comment type="caution">
    <text evidence="3">The sequence shown here is derived from an EMBL/GenBank/DDBJ whole genome shotgun (WGS) entry which is preliminary data.</text>
</comment>
<evidence type="ECO:0000256" key="1">
    <source>
        <dbReference type="SAM" id="MobiDB-lite"/>
    </source>
</evidence>
<dbReference type="InterPro" id="IPR011009">
    <property type="entry name" value="Kinase-like_dom_sf"/>
</dbReference>
<dbReference type="GO" id="GO:0005524">
    <property type="term" value="F:ATP binding"/>
    <property type="evidence" value="ECO:0007669"/>
    <property type="project" value="InterPro"/>
</dbReference>
<reference evidence="3" key="1">
    <citation type="journal article" date="2020" name="bioRxiv">
        <title>Comparative genomics of Chlamydomonas.</title>
        <authorList>
            <person name="Craig R.J."/>
            <person name="Hasan A.R."/>
            <person name="Ness R.W."/>
            <person name="Keightley P.D."/>
        </authorList>
    </citation>
    <scope>NUCLEOTIDE SEQUENCE</scope>
    <source>
        <strain evidence="3">CCAP 11/70</strain>
    </source>
</reference>
<dbReference type="AlphaFoldDB" id="A0A835Y1V6"/>